<dbReference type="PRINTS" id="PR00176">
    <property type="entry name" value="NANEUSMPORT"/>
</dbReference>
<dbReference type="NCBIfam" id="NF037979">
    <property type="entry name" value="Na_transp"/>
    <property type="match status" value="1"/>
</dbReference>
<dbReference type="PROSITE" id="PS00610">
    <property type="entry name" value="NA_NEUROTRAN_SYMP_1"/>
    <property type="match status" value="1"/>
</dbReference>
<keyword evidence="4 7" id="KW-1133">Transmembrane helix</keyword>
<dbReference type="HOGENOM" id="CLU_006855_3_0_11"/>
<evidence type="ECO:0000256" key="3">
    <source>
        <dbReference type="ARBA" id="ARBA00022692"/>
    </source>
</evidence>
<feature type="transmembrane region" description="Helical" evidence="7">
    <location>
        <begin position="316"/>
        <end position="344"/>
    </location>
</feature>
<feature type="transmembrane region" description="Helical" evidence="7">
    <location>
        <begin position="442"/>
        <end position="463"/>
    </location>
</feature>
<keyword evidence="3 6" id="KW-0812">Transmembrane</keyword>
<organism evidence="8 9">
    <name type="scientific">Cryptobacterium curtum (strain ATCC 700683 / DSM 15641 / CCUG 43107 / 12-3)</name>
    <dbReference type="NCBI Taxonomy" id="469378"/>
    <lineage>
        <taxon>Bacteria</taxon>
        <taxon>Bacillati</taxon>
        <taxon>Actinomycetota</taxon>
        <taxon>Coriobacteriia</taxon>
        <taxon>Eggerthellales</taxon>
        <taxon>Eggerthellaceae</taxon>
        <taxon>Cryptobacterium</taxon>
    </lineage>
</organism>
<dbReference type="Pfam" id="PF00209">
    <property type="entry name" value="SNF"/>
    <property type="match status" value="2"/>
</dbReference>
<evidence type="ECO:0000313" key="9">
    <source>
        <dbReference type="Proteomes" id="UP000000954"/>
    </source>
</evidence>
<proteinExistence type="inferred from homology"/>
<accession>C7MN83</accession>
<keyword evidence="5 7" id="KW-0472">Membrane</keyword>
<comment type="similarity">
    <text evidence="6">Belongs to the sodium:neurotransmitter symporter (SNF) (TC 2.A.22) family.</text>
</comment>
<dbReference type="PANTHER" id="PTHR42948:SF1">
    <property type="entry name" value="TRANSPORTER"/>
    <property type="match status" value="1"/>
</dbReference>
<feature type="transmembrane region" description="Helical" evidence="7">
    <location>
        <begin position="356"/>
        <end position="380"/>
    </location>
</feature>
<keyword evidence="6" id="KW-0769">Symport</keyword>
<dbReference type="OrthoDB" id="9762833at2"/>
<evidence type="ECO:0000256" key="6">
    <source>
        <dbReference type="RuleBase" id="RU003732"/>
    </source>
</evidence>
<feature type="transmembrane region" description="Helical" evidence="7">
    <location>
        <begin position="42"/>
        <end position="66"/>
    </location>
</feature>
<dbReference type="CDD" id="cd10336">
    <property type="entry name" value="SLC6sbd_Tyt1-Like"/>
    <property type="match status" value="1"/>
</dbReference>
<evidence type="ECO:0000256" key="7">
    <source>
        <dbReference type="SAM" id="Phobius"/>
    </source>
</evidence>
<sequence>MEEKEREHFASRLGFILVAAGCAIGLGNVWRFPYIAGEYGGAAFILIYLIFLAILGLPVMVMEFAVGRASQSSTARSFHILPAQGNFQWFSWWGYIGSMVLLMFYTTVCGWMFAYIFKLGSGEFAAAESEVSQAAFASMIADPGQLVFWMLVSVAIGAVVSFIGVQKGVERVAKFLMAGLFIILIALCIRAVTLPGAEGGLAFYLQPDFSHLFAGDTLPEKFATFGNALYAAMGQAFFSLSVGMGGMAIFGSRIGRDRSLTGEALSATVLDTLVAVLAGLIIFPACFAFGVSPESGPSLVFVTLPIVFGQMPFGQIWGALFFVFMSFAAISTVIAVFETLVTWVEDRWGFSRKKAVLMNVCILAVLSIPCALGFNVWSGFELPGIGNIQAIEDFIVSNNILPLGALILTIFCTWKIGWGWDNLMAEVDAGEGIKFPRWLRPWCTYGIPVLMVIIFIMGYAPMISSLFAG</sequence>
<evidence type="ECO:0000313" key="8">
    <source>
        <dbReference type="EMBL" id="ACU94373.1"/>
    </source>
</evidence>
<feature type="transmembrane region" description="Helical" evidence="7">
    <location>
        <begin position="12"/>
        <end position="30"/>
    </location>
</feature>
<name>C7MN83_CRYCD</name>
<dbReference type="RefSeq" id="WP_012803061.1">
    <property type="nucleotide sequence ID" value="NC_013170.1"/>
</dbReference>
<protein>
    <recommendedName>
        <fullName evidence="6">Transporter</fullName>
    </recommendedName>
</protein>
<dbReference type="InterPro" id="IPR037272">
    <property type="entry name" value="SNS_sf"/>
</dbReference>
<keyword evidence="9" id="KW-1185">Reference proteome</keyword>
<dbReference type="GO" id="GO:0015293">
    <property type="term" value="F:symporter activity"/>
    <property type="evidence" value="ECO:0007669"/>
    <property type="project" value="UniProtKB-KW"/>
</dbReference>
<dbReference type="eggNOG" id="COG0733">
    <property type="taxonomic scope" value="Bacteria"/>
</dbReference>
<dbReference type="EMBL" id="CP001682">
    <property type="protein sequence ID" value="ACU94373.1"/>
    <property type="molecule type" value="Genomic_DNA"/>
</dbReference>
<dbReference type="KEGG" id="ccu:Ccur_06620"/>
<comment type="subcellular location">
    <subcellularLocation>
        <location evidence="1">Membrane</location>
        <topology evidence="1">Multi-pass membrane protein</topology>
    </subcellularLocation>
</comment>
<gene>
    <name evidence="8" type="ordered locus">Ccur_06620</name>
</gene>
<feature type="transmembrane region" description="Helical" evidence="7">
    <location>
        <begin position="172"/>
        <end position="192"/>
    </location>
</feature>
<dbReference type="InterPro" id="IPR047218">
    <property type="entry name" value="YocR/YhdH-like"/>
</dbReference>
<reference evidence="8 9" key="1">
    <citation type="journal article" date="2009" name="Stand. Genomic Sci.">
        <title>Complete genome sequence of Cryptobacterium curtum type strain (12-3).</title>
        <authorList>
            <person name="Mavrommatis K."/>
            <person name="Pukall R."/>
            <person name="Rohde C."/>
            <person name="Chen F."/>
            <person name="Sims D."/>
            <person name="Brettin T."/>
            <person name="Kuske C."/>
            <person name="Detter J.C."/>
            <person name="Han C."/>
            <person name="Lapidus A."/>
            <person name="Copeland A."/>
            <person name="Glavina Del Rio T."/>
            <person name="Nolan M."/>
            <person name="Lucas S."/>
            <person name="Tice H."/>
            <person name="Cheng J.F."/>
            <person name="Bruce D."/>
            <person name="Goodwin L."/>
            <person name="Pitluck S."/>
            <person name="Ovchinnikova G."/>
            <person name="Pati A."/>
            <person name="Ivanova N."/>
            <person name="Chen A."/>
            <person name="Palaniappan K."/>
            <person name="Chain P."/>
            <person name="D'haeseleer P."/>
            <person name="Goker M."/>
            <person name="Bristow J."/>
            <person name="Eisen J.A."/>
            <person name="Markowitz V."/>
            <person name="Hugenholtz P."/>
            <person name="Rohde M."/>
            <person name="Klenk H.P."/>
            <person name="Kyrpides N.C."/>
        </authorList>
    </citation>
    <scope>NUCLEOTIDE SEQUENCE [LARGE SCALE GENOMIC DNA]</scope>
    <source>
        <strain evidence="9">ATCC 700683 / DSM 15641 / 12-3</strain>
    </source>
</reference>
<feature type="transmembrane region" description="Helical" evidence="7">
    <location>
        <begin position="92"/>
        <end position="117"/>
    </location>
</feature>
<dbReference type="PROSITE" id="PS50267">
    <property type="entry name" value="NA_NEUROTRAN_SYMP_3"/>
    <property type="match status" value="1"/>
</dbReference>
<keyword evidence="2 6" id="KW-0813">Transport</keyword>
<evidence type="ECO:0000256" key="2">
    <source>
        <dbReference type="ARBA" id="ARBA00022448"/>
    </source>
</evidence>
<feature type="transmembrane region" description="Helical" evidence="7">
    <location>
        <begin position="400"/>
        <end position="421"/>
    </location>
</feature>
<feature type="transmembrane region" description="Helical" evidence="7">
    <location>
        <begin position="146"/>
        <end position="165"/>
    </location>
</feature>
<dbReference type="SUPFAM" id="SSF161070">
    <property type="entry name" value="SNF-like"/>
    <property type="match status" value="1"/>
</dbReference>
<evidence type="ECO:0000256" key="5">
    <source>
        <dbReference type="ARBA" id="ARBA00023136"/>
    </source>
</evidence>
<dbReference type="InterPro" id="IPR000175">
    <property type="entry name" value="Na/ntran_symport"/>
</dbReference>
<feature type="transmembrane region" description="Helical" evidence="7">
    <location>
        <begin position="228"/>
        <end position="252"/>
    </location>
</feature>
<dbReference type="GO" id="GO:0016020">
    <property type="term" value="C:membrane"/>
    <property type="evidence" value="ECO:0007669"/>
    <property type="project" value="UniProtKB-SubCell"/>
</dbReference>
<feature type="transmembrane region" description="Helical" evidence="7">
    <location>
        <begin position="264"/>
        <end position="291"/>
    </location>
</feature>
<dbReference type="PANTHER" id="PTHR42948">
    <property type="entry name" value="TRANSPORTER"/>
    <property type="match status" value="1"/>
</dbReference>
<evidence type="ECO:0000256" key="1">
    <source>
        <dbReference type="ARBA" id="ARBA00004141"/>
    </source>
</evidence>
<dbReference type="AlphaFoldDB" id="C7MN83"/>
<dbReference type="Proteomes" id="UP000000954">
    <property type="component" value="Chromosome"/>
</dbReference>
<evidence type="ECO:0000256" key="4">
    <source>
        <dbReference type="ARBA" id="ARBA00022989"/>
    </source>
</evidence>